<keyword evidence="2" id="KW-1185">Reference proteome</keyword>
<dbReference type="Proteomes" id="UP001165064">
    <property type="component" value="Unassembled WGS sequence"/>
</dbReference>
<proteinExistence type="predicted"/>
<protein>
    <submittedName>
        <fullName evidence="1">Unnamed protein product</fullName>
    </submittedName>
</protein>
<accession>A0ACB5SUU3</accession>
<comment type="caution">
    <text evidence="1">The sequence shown here is derived from an EMBL/GenBank/DDBJ whole genome shotgun (WGS) entry which is preliminary data.</text>
</comment>
<dbReference type="EMBL" id="BSXS01000740">
    <property type="protein sequence ID" value="GME73710.1"/>
    <property type="molecule type" value="Genomic_DNA"/>
</dbReference>
<organism evidence="1 2">
    <name type="scientific">Ambrosiozyma monospora</name>
    <name type="common">Yeast</name>
    <name type="synonym">Endomycopsis monosporus</name>
    <dbReference type="NCBI Taxonomy" id="43982"/>
    <lineage>
        <taxon>Eukaryota</taxon>
        <taxon>Fungi</taxon>
        <taxon>Dikarya</taxon>
        <taxon>Ascomycota</taxon>
        <taxon>Saccharomycotina</taxon>
        <taxon>Pichiomycetes</taxon>
        <taxon>Pichiales</taxon>
        <taxon>Pichiaceae</taxon>
        <taxon>Ambrosiozyma</taxon>
    </lineage>
</organism>
<evidence type="ECO:0000313" key="1">
    <source>
        <dbReference type="EMBL" id="GME73710.1"/>
    </source>
</evidence>
<gene>
    <name evidence="1" type="ORF">Amon02_000150400</name>
</gene>
<sequence length="309" mass="32871">MSKIKENNSSSSVNSTATATANSSSSPSSSSSSGGRSSSISNLSGNTHSHPHQTSSSSYTYKPKSSGSIMPYPNNQSSNVDETPMALLEQLVYMEPFMTSGESEPADYDEKLNADLAAFVTDDFIFPDEDKPKVKPEDGNDNLSGWTNHEVSANSINNNPITHSSSSNINSSNNHPSSLSSFTATSFNHISPSTTSVTPSPSINNGVSRTIPSTIHELLQQQSSSSSYNGFRQQEVVSQNTIQHQHSETIETSYLPKVHVPQGAQNTLVAAGLTEVQIEALAKLIAFHKPDILPGSDANSSTFNGAKSV</sequence>
<name>A0ACB5SUU3_AMBMO</name>
<evidence type="ECO:0000313" key="2">
    <source>
        <dbReference type="Proteomes" id="UP001165064"/>
    </source>
</evidence>
<reference evidence="1" key="1">
    <citation type="submission" date="2023-04" db="EMBL/GenBank/DDBJ databases">
        <title>Ambrosiozyma monospora NBRC 10751.</title>
        <authorList>
            <person name="Ichikawa N."/>
            <person name="Sato H."/>
            <person name="Tonouchi N."/>
        </authorList>
    </citation>
    <scope>NUCLEOTIDE SEQUENCE</scope>
    <source>
        <strain evidence="1">NBRC 10751</strain>
    </source>
</reference>